<dbReference type="RefSeq" id="WP_072930542.1">
    <property type="nucleotide sequence ID" value="NZ_BMFL01000002.1"/>
</dbReference>
<dbReference type="SUPFAM" id="SSF69279">
    <property type="entry name" value="Phage tail proteins"/>
    <property type="match status" value="1"/>
</dbReference>
<dbReference type="EMBL" id="FRBH01000004">
    <property type="protein sequence ID" value="SHK87055.1"/>
    <property type="molecule type" value="Genomic_DNA"/>
</dbReference>
<reference evidence="4" key="4">
    <citation type="journal article" date="2019" name="Int. J. Syst. Evol. Microbiol.">
        <title>The Global Catalogue of Microorganisms (GCM) 10K type strain sequencing project: providing services to taxonomists for standard genome sequencing and annotation.</title>
        <authorList>
            <consortium name="The Broad Institute Genomics Platform"/>
            <consortium name="The Broad Institute Genome Sequencing Center for Infectious Disease"/>
            <person name="Wu L."/>
            <person name="Ma J."/>
        </authorList>
    </citation>
    <scope>NUCLEOTIDE SEQUENCE [LARGE SCALE GENOMIC DNA]</scope>
    <source>
        <strain evidence="4">CGMCC 1.12707</strain>
    </source>
</reference>
<keyword evidence="4" id="KW-1185">Reference proteome</keyword>
<reference evidence="2" key="3">
    <citation type="submission" date="2016-11" db="EMBL/GenBank/DDBJ databases">
        <authorList>
            <person name="Jaros S."/>
            <person name="Januszkiewicz K."/>
            <person name="Wedrychowicz H."/>
        </authorList>
    </citation>
    <scope>NUCLEOTIDE SEQUENCE [LARGE SCALE GENOMIC DNA]</scope>
    <source>
        <strain evidence="2">DSM 27989</strain>
    </source>
</reference>
<evidence type="ECO:0008006" key="5">
    <source>
        <dbReference type="Google" id="ProtNLM"/>
    </source>
</evidence>
<dbReference type="AlphaFoldDB" id="A0A1M6W0E7"/>
<reference evidence="1" key="1">
    <citation type="journal article" date="2014" name="Int. J. Syst. Evol. Microbiol.">
        <title>Complete genome of a new Firmicutes species belonging to the dominant human colonic microbiota ('Ruminococcus bicirculans') reveals two chromosomes and a selective capacity to utilize plant glucans.</title>
        <authorList>
            <consortium name="NISC Comparative Sequencing Program"/>
            <person name="Wegmann U."/>
            <person name="Louis P."/>
            <person name="Goesmann A."/>
            <person name="Henrissat B."/>
            <person name="Duncan S.H."/>
            <person name="Flint H.J."/>
        </authorList>
    </citation>
    <scope>NUCLEOTIDE SEQUENCE</scope>
    <source>
        <strain evidence="1">CGMCC 1.12707</strain>
    </source>
</reference>
<reference evidence="3" key="2">
    <citation type="submission" date="2016-11" db="EMBL/GenBank/DDBJ databases">
        <authorList>
            <person name="Varghese N."/>
            <person name="Submissions S."/>
        </authorList>
    </citation>
    <scope>NUCLEOTIDE SEQUENCE [LARGE SCALE GENOMIC DNA]</scope>
    <source>
        <strain evidence="3">DSM 27989</strain>
    </source>
</reference>
<dbReference type="EMBL" id="BMFL01000002">
    <property type="protein sequence ID" value="GGE89442.1"/>
    <property type="molecule type" value="Genomic_DNA"/>
</dbReference>
<accession>A0A1M6W0E7</accession>
<evidence type="ECO:0000313" key="4">
    <source>
        <dbReference type="Proteomes" id="UP000650994"/>
    </source>
</evidence>
<name>A0A1M6W0E7_9FLAO</name>
<dbReference type="Proteomes" id="UP000650994">
    <property type="component" value="Unassembled WGS sequence"/>
</dbReference>
<evidence type="ECO:0000313" key="1">
    <source>
        <dbReference type="EMBL" id="GGE89442.1"/>
    </source>
</evidence>
<dbReference type="Proteomes" id="UP000184120">
    <property type="component" value="Unassembled WGS sequence"/>
</dbReference>
<protein>
    <recommendedName>
        <fullName evidence="5">Phage protein D</fullName>
    </recommendedName>
</protein>
<gene>
    <name evidence="1" type="ORF">GCM10010984_03850</name>
    <name evidence="2" type="ORF">SAMN05443634_104106</name>
</gene>
<dbReference type="OrthoDB" id="1065075at2"/>
<evidence type="ECO:0000313" key="2">
    <source>
        <dbReference type="EMBL" id="SHK87055.1"/>
    </source>
</evidence>
<organism evidence="2 3">
    <name type="scientific">Chishuiella changwenlii</name>
    <dbReference type="NCBI Taxonomy" id="1434701"/>
    <lineage>
        <taxon>Bacteria</taxon>
        <taxon>Pseudomonadati</taxon>
        <taxon>Bacteroidota</taxon>
        <taxon>Flavobacteriia</taxon>
        <taxon>Flavobacteriales</taxon>
        <taxon>Weeksellaceae</taxon>
        <taxon>Chishuiella</taxon>
    </lineage>
</organism>
<reference evidence="1" key="5">
    <citation type="submission" date="2024-05" db="EMBL/GenBank/DDBJ databases">
        <authorList>
            <person name="Sun Q."/>
            <person name="Zhou Y."/>
        </authorList>
    </citation>
    <scope>NUCLEOTIDE SEQUENCE</scope>
    <source>
        <strain evidence="1">CGMCC 1.12707</strain>
    </source>
</reference>
<sequence length="336" mass="38927">MNYLYHNINLKIKIGDRISFYRCQSIQIEKSVETLINTAKITLPREYRNAVNEENTNKSVNIEQKSILDFIKRKDKVEISFGYDGHFSKEFVGYVTKINSDIPLVIECEDEMFNLKHEKRYSGYFKTGNVKEILKAVIPSKYEVVYDADYFIGKWKIEDATPYEVLQELKEKAFMRAWFDNEGKLNVGMTVDFKPRIAHQLNFSQNIRKGSSIKFEQKESKKLLLTIESQQKDGSIIKKTVGEKGETEQTIKRPGLSKSELESFTENMYKSKTSDGFEGSIDTWCYPLVKEGDAVDLFRPYYEDGHQNGRYFVESVSINVSGSNGIKRSLKISYKL</sequence>
<evidence type="ECO:0000313" key="3">
    <source>
        <dbReference type="Proteomes" id="UP000184120"/>
    </source>
</evidence>
<proteinExistence type="predicted"/>
<dbReference type="STRING" id="1434701.SAMN05443634_104106"/>